<name>A0A437QZQ6_9GAMM</name>
<evidence type="ECO:0000313" key="5">
    <source>
        <dbReference type="Proteomes" id="UP000283077"/>
    </source>
</evidence>
<dbReference type="InterPro" id="IPR003033">
    <property type="entry name" value="SCP2_sterol-bd_dom"/>
</dbReference>
<dbReference type="Pfam" id="PF02036">
    <property type="entry name" value="SCP2"/>
    <property type="match status" value="1"/>
</dbReference>
<feature type="domain" description="SCP2" evidence="3">
    <location>
        <begin position="18"/>
        <end position="114"/>
    </location>
</feature>
<dbReference type="AlphaFoldDB" id="A0A437QZQ6"/>
<organism evidence="4 5">
    <name type="scientific">Rheinheimera riviphila</name>
    <dbReference type="NCBI Taxonomy" id="1834037"/>
    <lineage>
        <taxon>Bacteria</taxon>
        <taxon>Pseudomonadati</taxon>
        <taxon>Pseudomonadota</taxon>
        <taxon>Gammaproteobacteria</taxon>
        <taxon>Chromatiales</taxon>
        <taxon>Chromatiaceae</taxon>
        <taxon>Rheinheimera</taxon>
    </lineage>
</organism>
<comment type="caution">
    <text evidence="4">The sequence shown here is derived from an EMBL/GenBank/DDBJ whole genome shotgun (WGS) entry which is preliminary data.</text>
</comment>
<dbReference type="UniPathway" id="UPA00232"/>
<evidence type="ECO:0000259" key="3">
    <source>
        <dbReference type="Pfam" id="PF02036"/>
    </source>
</evidence>
<evidence type="ECO:0000256" key="1">
    <source>
        <dbReference type="HAMAP-Rule" id="MF_02215"/>
    </source>
</evidence>
<accession>A0A437QZQ6</accession>
<keyword evidence="2" id="KW-0175">Coiled coil</keyword>
<dbReference type="InterPro" id="IPR038989">
    <property type="entry name" value="UbiJ"/>
</dbReference>
<evidence type="ECO:0000313" key="4">
    <source>
        <dbReference type="EMBL" id="RVU40015.1"/>
    </source>
</evidence>
<dbReference type="PANTHER" id="PTHR38693:SF1">
    <property type="entry name" value="UBIQUINONE BIOSYNTHESIS ACCESSORY FACTOR UBIJ"/>
    <property type="match status" value="1"/>
</dbReference>
<keyword evidence="5" id="KW-1185">Reference proteome</keyword>
<comment type="subcellular location">
    <subcellularLocation>
        <location evidence="1">Cytoplasm</location>
    </subcellularLocation>
</comment>
<dbReference type="GO" id="GO:0006744">
    <property type="term" value="P:ubiquinone biosynthetic process"/>
    <property type="evidence" value="ECO:0007669"/>
    <property type="project" value="UniProtKB-UniRule"/>
</dbReference>
<gene>
    <name evidence="1" type="primary">ubiJ</name>
    <name evidence="4" type="ORF">EOE67_08415</name>
</gene>
<evidence type="ECO:0000256" key="2">
    <source>
        <dbReference type="SAM" id="Coils"/>
    </source>
</evidence>
<keyword evidence="1" id="KW-0831">Ubiquinone biosynthesis</keyword>
<feature type="coiled-coil region" evidence="2">
    <location>
        <begin position="176"/>
        <end position="203"/>
    </location>
</feature>
<reference evidence="4 5" key="1">
    <citation type="submission" date="2019-01" db="EMBL/GenBank/DDBJ databases">
        <authorList>
            <person name="Chen W.-M."/>
        </authorList>
    </citation>
    <scope>NUCLEOTIDE SEQUENCE [LARGE SCALE GENOMIC DNA]</scope>
    <source>
        <strain evidence="4 5">KYPC3</strain>
    </source>
</reference>
<dbReference type="HAMAP" id="MF_02215">
    <property type="entry name" value="UbiJ"/>
    <property type="match status" value="1"/>
</dbReference>
<comment type="pathway">
    <text evidence="1">Cofactor biosynthesis; ubiquinone biosynthesis.</text>
</comment>
<dbReference type="PANTHER" id="PTHR38693">
    <property type="entry name" value="UBIQUINONE BIOSYNTHESIS PROTEIN UBIJ"/>
    <property type="match status" value="1"/>
</dbReference>
<protein>
    <recommendedName>
        <fullName evidence="1">Ubiquinone biosynthesis accessory factor UbiJ</fullName>
    </recommendedName>
</protein>
<comment type="similarity">
    <text evidence="1">Belongs to the UbiJ family.</text>
</comment>
<comment type="function">
    <text evidence="1">Required for ubiquinone (coenzyme Q) biosynthesis. Binds hydrophobic ubiquinone biosynthetic intermediates via its SCP2 domain and is essential for the stability of the Ubi complex. May constitute a docking platform where Ubi enzymes assemble and access their SCP2-bound polyprenyl substrates.</text>
</comment>
<sequence length="203" mass="22459">MLPSLLPSLLCSVAEPVLNKVIALDPAALARLQSLQGRQLAFELTDLKLRVVLTAQPNGIWLNQHREAVDCVVTTNLASLRQLRDPSQLTRLIRENALDITGDLAQLQKFNDFFAKLNPDWAEHLSGYIGDAAAHKVALTLQQLQQLLQAKLQVADQSVSALLQDELQLSPVSAELEQFSQQVSQLNARTEKLAQQLKQLKGK</sequence>
<proteinExistence type="inferred from homology"/>
<dbReference type="GO" id="GO:0005737">
    <property type="term" value="C:cytoplasm"/>
    <property type="evidence" value="ECO:0007669"/>
    <property type="project" value="UniProtKB-SubCell"/>
</dbReference>
<dbReference type="InterPro" id="IPR036527">
    <property type="entry name" value="SCP2_sterol-bd_dom_sf"/>
</dbReference>
<dbReference type="OrthoDB" id="9796077at2"/>
<dbReference type="Proteomes" id="UP000283077">
    <property type="component" value="Unassembled WGS sequence"/>
</dbReference>
<keyword evidence="1" id="KW-0963">Cytoplasm</keyword>
<dbReference type="EMBL" id="SACS01000007">
    <property type="protein sequence ID" value="RVU40015.1"/>
    <property type="molecule type" value="Genomic_DNA"/>
</dbReference>
<dbReference type="SUPFAM" id="SSF55718">
    <property type="entry name" value="SCP-like"/>
    <property type="match status" value="1"/>
</dbReference>